<keyword evidence="4" id="KW-1185">Reference proteome</keyword>
<organism evidence="3 4">
    <name type="scientific">Rubellicoccus peritrichatus</name>
    <dbReference type="NCBI Taxonomy" id="3080537"/>
    <lineage>
        <taxon>Bacteria</taxon>
        <taxon>Pseudomonadati</taxon>
        <taxon>Verrucomicrobiota</taxon>
        <taxon>Opitutia</taxon>
        <taxon>Puniceicoccales</taxon>
        <taxon>Cerasicoccaceae</taxon>
        <taxon>Rubellicoccus</taxon>
    </lineage>
</organism>
<dbReference type="KEGG" id="puo:RZN69_04380"/>
<name>A0AAQ3QWX9_9BACT</name>
<protein>
    <recommendedName>
        <fullName evidence="5">Lipoprotein</fullName>
    </recommendedName>
</protein>
<gene>
    <name evidence="3" type="ORF">RZN69_04380</name>
</gene>
<proteinExistence type="predicted"/>
<evidence type="ECO:0000313" key="4">
    <source>
        <dbReference type="Proteomes" id="UP001304300"/>
    </source>
</evidence>
<dbReference type="Proteomes" id="UP001304300">
    <property type="component" value="Chromosome"/>
</dbReference>
<evidence type="ECO:0000256" key="1">
    <source>
        <dbReference type="SAM" id="MobiDB-lite"/>
    </source>
</evidence>
<feature type="chain" id="PRO_5042907239" description="Lipoprotein" evidence="2">
    <location>
        <begin position="26"/>
        <end position="192"/>
    </location>
</feature>
<feature type="region of interest" description="Disordered" evidence="1">
    <location>
        <begin position="170"/>
        <end position="192"/>
    </location>
</feature>
<accession>A0AAQ3QWX9</accession>
<dbReference type="RefSeq" id="WP_317834834.1">
    <property type="nucleotide sequence ID" value="NZ_CP136920.1"/>
</dbReference>
<reference evidence="3 4" key="1">
    <citation type="submission" date="2023-10" db="EMBL/GenBank/DDBJ databases">
        <title>Rubellicoccus peritrichatus gen. nov., sp. nov., isolated from an algae of coral reef tank.</title>
        <authorList>
            <person name="Luo J."/>
        </authorList>
    </citation>
    <scope>NUCLEOTIDE SEQUENCE [LARGE SCALE GENOMIC DNA]</scope>
    <source>
        <strain evidence="3 4">CR14</strain>
    </source>
</reference>
<evidence type="ECO:0008006" key="5">
    <source>
        <dbReference type="Google" id="ProtNLM"/>
    </source>
</evidence>
<feature type="signal peptide" evidence="2">
    <location>
        <begin position="1"/>
        <end position="25"/>
    </location>
</feature>
<dbReference type="AlphaFoldDB" id="A0AAQ3QWX9"/>
<dbReference type="PROSITE" id="PS51257">
    <property type="entry name" value="PROKAR_LIPOPROTEIN"/>
    <property type="match status" value="1"/>
</dbReference>
<feature type="compositionally biased region" description="Basic and acidic residues" evidence="1">
    <location>
        <begin position="182"/>
        <end position="192"/>
    </location>
</feature>
<evidence type="ECO:0000256" key="2">
    <source>
        <dbReference type="SAM" id="SignalP"/>
    </source>
</evidence>
<dbReference type="EMBL" id="CP136920">
    <property type="protein sequence ID" value="WOO42315.1"/>
    <property type="molecule type" value="Genomic_DNA"/>
</dbReference>
<evidence type="ECO:0000313" key="3">
    <source>
        <dbReference type="EMBL" id="WOO42315.1"/>
    </source>
</evidence>
<keyword evidence="2" id="KW-0732">Signal</keyword>
<sequence length="192" mass="21322">MNLSIRPFCALFSIFALLLGGCSLGHQKGSVVPGTAITSSSGVNTSTGGPTFQVNGEYYVERLPADGRGINRQIVDALRKRGLKAATGEAGQLPVGTDVVVTYQDRWMWDYTMYMIRLNIQLKTVDGELLASGESYRTGMIRKPPEFMIDEILNEIFEEVDPALVVPQEEPEKKALRKKKSGKNEINDDYRF</sequence>